<dbReference type="InterPro" id="IPR010987">
    <property type="entry name" value="Glutathione-S-Trfase_C-like"/>
</dbReference>
<dbReference type="PIRSF" id="PIRSF015753">
    <property type="entry name" value="GST"/>
    <property type="match status" value="1"/>
</dbReference>
<dbReference type="SUPFAM" id="SSF47616">
    <property type="entry name" value="GST C-terminal domain-like"/>
    <property type="match status" value="1"/>
</dbReference>
<dbReference type="EMBL" id="SSOC01000004">
    <property type="protein sequence ID" value="THF64976.1"/>
    <property type="molecule type" value="Genomic_DNA"/>
</dbReference>
<evidence type="ECO:0000313" key="5">
    <source>
        <dbReference type="EMBL" id="THF64976.1"/>
    </source>
</evidence>
<dbReference type="CDD" id="cd03190">
    <property type="entry name" value="GST_C_Omega_like"/>
    <property type="match status" value="1"/>
</dbReference>
<feature type="domain" description="GST C-terminal" evidence="4">
    <location>
        <begin position="166"/>
        <end position="290"/>
    </location>
</feature>
<dbReference type="InterPro" id="IPR004045">
    <property type="entry name" value="Glutathione_S-Trfase_N"/>
</dbReference>
<dbReference type="InterPro" id="IPR016639">
    <property type="entry name" value="GST_Omega/GSH"/>
</dbReference>
<feature type="binding site" evidence="2">
    <location>
        <position position="91"/>
    </location>
    <ligand>
        <name>glutathione</name>
        <dbReference type="ChEBI" id="CHEBI:57925"/>
    </ligand>
</feature>
<dbReference type="Gene3D" id="1.20.1050.10">
    <property type="match status" value="1"/>
</dbReference>
<sequence length="325" mass="36576">MSGYLDSGLWCATDRPRTDETGAFVREASQFRRRVTAHGGGRHRAEHGRYHLYVSLACPWAHRTLLCRALKGLEEAVPVSVVEPVAGSQGWVFSAGHGATADLANALHALHELYTLAQPAYSGRVTVPVLWDCAARCIVNNESADILRILNDAFRAFQRTDLDLYPPALRGRINAINRFVHENVNDGVYRCGFARSQAAYGLAVRRLFGALDRIERRLARQRYLVGDCLTEADLRLFPTLVRFDAVYYLHFKCSVRRIADYPNLSGYLRDIYQLPGVAATVDMDHIKRHYYLSHRDLNPAGIVPAGPDTDFAAPHDRLRFQDRPT</sequence>
<dbReference type="Pfam" id="PF13410">
    <property type="entry name" value="GST_C_2"/>
    <property type="match status" value="1"/>
</dbReference>
<dbReference type="SFLD" id="SFLDG01206">
    <property type="entry name" value="Xi.1"/>
    <property type="match status" value="1"/>
</dbReference>
<feature type="site" description="Lowers pKa of active site Cys" evidence="3">
    <location>
        <position position="290"/>
    </location>
</feature>
<comment type="caution">
    <text evidence="5">The sequence shown here is derived from an EMBL/GenBank/DDBJ whole genome shotgun (WGS) entry which is preliminary data.</text>
</comment>
<evidence type="ECO:0000259" key="4">
    <source>
        <dbReference type="PROSITE" id="PS50405"/>
    </source>
</evidence>
<dbReference type="Pfam" id="PF13409">
    <property type="entry name" value="GST_N_2"/>
    <property type="match status" value="1"/>
</dbReference>
<dbReference type="Gene3D" id="3.40.30.10">
    <property type="entry name" value="Glutaredoxin"/>
    <property type="match status" value="1"/>
</dbReference>
<keyword evidence="5" id="KW-0808">Transferase</keyword>
<name>A0A4S4AZ39_9RHOO</name>
<proteinExistence type="predicted"/>
<dbReference type="GO" id="GO:0004364">
    <property type="term" value="F:glutathione transferase activity"/>
    <property type="evidence" value="ECO:0007669"/>
    <property type="project" value="InterPro"/>
</dbReference>
<feature type="binding site" evidence="2">
    <location>
        <begin position="142"/>
        <end position="143"/>
    </location>
    <ligand>
        <name>glutathione</name>
        <dbReference type="ChEBI" id="CHEBI:57925"/>
    </ligand>
</feature>
<evidence type="ECO:0000256" key="1">
    <source>
        <dbReference type="PIRSR" id="PIRSR015753-1"/>
    </source>
</evidence>
<protein>
    <submittedName>
        <fullName evidence="5">Glutathione S-transferase family protein</fullName>
    </submittedName>
</protein>
<dbReference type="InterPro" id="IPR036249">
    <property type="entry name" value="Thioredoxin-like_sf"/>
</dbReference>
<dbReference type="PROSITE" id="PS50405">
    <property type="entry name" value="GST_CTER"/>
    <property type="match status" value="1"/>
</dbReference>
<dbReference type="PANTHER" id="PTHR32419">
    <property type="entry name" value="GLUTATHIONYL-HYDROQUINONE REDUCTASE"/>
    <property type="match status" value="1"/>
</dbReference>
<dbReference type="AlphaFoldDB" id="A0A4S4AZ39"/>
<feature type="active site" description="Nucleophile" evidence="1">
    <location>
        <position position="58"/>
    </location>
</feature>
<dbReference type="PANTHER" id="PTHR32419:SF6">
    <property type="entry name" value="GLUTATHIONE S-TRANSFERASE OMEGA-LIKE 1-RELATED"/>
    <property type="match status" value="1"/>
</dbReference>
<reference evidence="5 6" key="1">
    <citation type="submission" date="2019-04" db="EMBL/GenBank/DDBJ databases">
        <title>Azoarcus nasutitermitis sp. nov. isolated from termite nest.</title>
        <authorList>
            <person name="Lin S.-Y."/>
            <person name="Hameed A."/>
            <person name="Hsu Y.-H."/>
            <person name="Young C.-C."/>
        </authorList>
    </citation>
    <scope>NUCLEOTIDE SEQUENCE [LARGE SCALE GENOMIC DNA]</scope>
    <source>
        <strain evidence="5 6">CC-YHH838</strain>
    </source>
</reference>
<organism evidence="5 6">
    <name type="scientific">Pseudothauera nasutitermitis</name>
    <dbReference type="NCBI Taxonomy" id="2565930"/>
    <lineage>
        <taxon>Bacteria</taxon>
        <taxon>Pseudomonadati</taxon>
        <taxon>Pseudomonadota</taxon>
        <taxon>Betaproteobacteria</taxon>
        <taxon>Rhodocyclales</taxon>
        <taxon>Zoogloeaceae</taxon>
        <taxon>Pseudothauera</taxon>
    </lineage>
</organism>
<dbReference type="InterPro" id="IPR040079">
    <property type="entry name" value="Glutathione_S-Trfase"/>
</dbReference>
<feature type="site" description="Lowers pKa of active site Cys" evidence="3">
    <location>
        <position position="247"/>
    </location>
</feature>
<dbReference type="InterPro" id="IPR036282">
    <property type="entry name" value="Glutathione-S-Trfase_C_sf"/>
</dbReference>
<evidence type="ECO:0000313" key="6">
    <source>
        <dbReference type="Proteomes" id="UP000308430"/>
    </source>
</evidence>
<dbReference type="GO" id="GO:0005737">
    <property type="term" value="C:cytoplasm"/>
    <property type="evidence" value="ECO:0007669"/>
    <property type="project" value="TreeGrafter"/>
</dbReference>
<dbReference type="SUPFAM" id="SSF52833">
    <property type="entry name" value="Thioredoxin-like"/>
    <property type="match status" value="1"/>
</dbReference>
<keyword evidence="6" id="KW-1185">Reference proteome</keyword>
<evidence type="ECO:0000256" key="2">
    <source>
        <dbReference type="PIRSR" id="PIRSR015753-2"/>
    </source>
</evidence>
<dbReference type="SFLD" id="SFLDG01148">
    <property type="entry name" value="Xi_(cytGST)"/>
    <property type="match status" value="1"/>
</dbReference>
<dbReference type="InterPro" id="IPR047047">
    <property type="entry name" value="GST_Omega-like_C"/>
</dbReference>
<feature type="active site" description="Proton donor/acceptor" evidence="1">
    <location>
        <position position="189"/>
    </location>
</feature>
<accession>A0A4S4AZ39</accession>
<dbReference type="OrthoDB" id="9769158at2"/>
<feature type="binding site" evidence="2">
    <location>
        <begin position="124"/>
        <end position="127"/>
    </location>
    <ligand>
        <name>glutathione</name>
        <dbReference type="ChEBI" id="CHEBI:57925"/>
    </ligand>
</feature>
<dbReference type="RefSeq" id="WP_136348669.1">
    <property type="nucleotide sequence ID" value="NZ_SSOC01000004.1"/>
</dbReference>
<dbReference type="Proteomes" id="UP000308430">
    <property type="component" value="Unassembled WGS sequence"/>
</dbReference>
<gene>
    <name evidence="5" type="ORF">E6C76_13195</name>
</gene>
<evidence type="ECO:0000256" key="3">
    <source>
        <dbReference type="PIRSR" id="PIRSR015753-3"/>
    </source>
</evidence>
<dbReference type="SFLD" id="SFLDS00019">
    <property type="entry name" value="Glutathione_Transferase_(cytos"/>
    <property type="match status" value="1"/>
</dbReference>